<organism evidence="2 3">
    <name type="scientific">Liquorilactobacillus cacaonum DSM 21116</name>
    <dbReference type="NCBI Taxonomy" id="1423729"/>
    <lineage>
        <taxon>Bacteria</taxon>
        <taxon>Bacillati</taxon>
        <taxon>Bacillota</taxon>
        <taxon>Bacilli</taxon>
        <taxon>Lactobacillales</taxon>
        <taxon>Lactobacillaceae</taxon>
        <taxon>Liquorilactobacillus</taxon>
    </lineage>
</organism>
<name>A0A0R2CMB9_9LACO</name>
<protein>
    <submittedName>
        <fullName evidence="2">Protein tyrosine serine phosphatase</fullName>
    </submittedName>
</protein>
<dbReference type="InterPro" id="IPR026893">
    <property type="entry name" value="Tyr/Ser_Pase_IphP-type"/>
</dbReference>
<accession>A0A0R2CMB9</accession>
<dbReference type="Gene3D" id="3.90.190.10">
    <property type="entry name" value="Protein tyrosine phosphatase superfamily"/>
    <property type="match status" value="1"/>
</dbReference>
<dbReference type="PATRIC" id="fig|1423729.3.peg.1559"/>
<dbReference type="SUPFAM" id="SSF52799">
    <property type="entry name" value="(Phosphotyrosine protein) phosphatases II"/>
    <property type="match status" value="1"/>
</dbReference>
<dbReference type="InterPro" id="IPR016130">
    <property type="entry name" value="Tyr_Pase_AS"/>
</dbReference>
<sequence>MINLSINYAKETSIINIRDIGDISTDHGHFKKNIFFRSGELYDLSSQDISFLENKLKIKKIYDFRRPEEIENRPDSQIKNAEYKNINLMSTAGQANPSLKNMTISDDIESHMFDAYTELVLGDSAQKGYHTFFMALLSASDPILFHCFAGKDRTGFAAALILKIAGVSDEEIYKDYLQTNIDRQVANKKILQAFKNKLSPDKLAGLEVSLNVKKEYLDHAFSLINQNFENFENYLSVGLDLPTNYISTFRNLYVV</sequence>
<dbReference type="Pfam" id="PF13350">
    <property type="entry name" value="Y_phosphatase3"/>
    <property type="match status" value="1"/>
</dbReference>
<comment type="caution">
    <text evidence="2">The sequence shown here is derived from an EMBL/GenBank/DDBJ whole genome shotgun (WGS) entry which is preliminary data.</text>
</comment>
<evidence type="ECO:0000313" key="2">
    <source>
        <dbReference type="EMBL" id="KRM92599.1"/>
    </source>
</evidence>
<keyword evidence="3" id="KW-1185">Reference proteome</keyword>
<dbReference type="GO" id="GO:0004721">
    <property type="term" value="F:phosphoprotein phosphatase activity"/>
    <property type="evidence" value="ECO:0007669"/>
    <property type="project" value="InterPro"/>
</dbReference>
<dbReference type="EMBL" id="AYZE01000005">
    <property type="protein sequence ID" value="KRM92599.1"/>
    <property type="molecule type" value="Genomic_DNA"/>
</dbReference>
<evidence type="ECO:0000313" key="3">
    <source>
        <dbReference type="Proteomes" id="UP000051131"/>
    </source>
</evidence>
<dbReference type="RefSeq" id="WP_235807212.1">
    <property type="nucleotide sequence ID" value="NZ_AYZE01000005.1"/>
</dbReference>
<dbReference type="Proteomes" id="UP000051131">
    <property type="component" value="Unassembled WGS sequence"/>
</dbReference>
<dbReference type="STRING" id="1423729.FC80_GL001536"/>
<dbReference type="InterPro" id="IPR029021">
    <property type="entry name" value="Prot-tyrosine_phosphatase-like"/>
</dbReference>
<dbReference type="PANTHER" id="PTHR31126:SF1">
    <property type="entry name" value="TYROSINE SPECIFIC PROTEIN PHOSPHATASES DOMAIN-CONTAINING PROTEIN"/>
    <property type="match status" value="1"/>
</dbReference>
<comment type="similarity">
    <text evidence="1">Belongs to the protein-tyrosine phosphatase family.</text>
</comment>
<evidence type="ECO:0000256" key="1">
    <source>
        <dbReference type="ARBA" id="ARBA00009580"/>
    </source>
</evidence>
<dbReference type="PANTHER" id="PTHR31126">
    <property type="entry name" value="TYROSINE-PROTEIN PHOSPHATASE"/>
    <property type="match status" value="1"/>
</dbReference>
<proteinExistence type="inferred from homology"/>
<reference evidence="2 3" key="1">
    <citation type="journal article" date="2015" name="Genome Announc.">
        <title>Expanding the biotechnology potential of lactobacilli through comparative genomics of 213 strains and associated genera.</title>
        <authorList>
            <person name="Sun Z."/>
            <person name="Harris H.M."/>
            <person name="McCann A."/>
            <person name="Guo C."/>
            <person name="Argimon S."/>
            <person name="Zhang W."/>
            <person name="Yang X."/>
            <person name="Jeffery I.B."/>
            <person name="Cooney J.C."/>
            <person name="Kagawa T.F."/>
            <person name="Liu W."/>
            <person name="Song Y."/>
            <person name="Salvetti E."/>
            <person name="Wrobel A."/>
            <person name="Rasinkangas P."/>
            <person name="Parkhill J."/>
            <person name="Rea M.C."/>
            <person name="O'Sullivan O."/>
            <person name="Ritari J."/>
            <person name="Douillard F.P."/>
            <person name="Paul Ross R."/>
            <person name="Yang R."/>
            <person name="Briner A.E."/>
            <person name="Felis G.E."/>
            <person name="de Vos W.M."/>
            <person name="Barrangou R."/>
            <person name="Klaenhammer T.R."/>
            <person name="Caufield P.W."/>
            <person name="Cui Y."/>
            <person name="Zhang H."/>
            <person name="O'Toole P.W."/>
        </authorList>
    </citation>
    <scope>NUCLEOTIDE SEQUENCE [LARGE SCALE GENOMIC DNA]</scope>
    <source>
        <strain evidence="2 3">DSM 21116</strain>
    </source>
</reference>
<gene>
    <name evidence="2" type="ORF">FC80_GL001536</name>
</gene>
<dbReference type="AlphaFoldDB" id="A0A0R2CMB9"/>
<dbReference type="PROSITE" id="PS00383">
    <property type="entry name" value="TYR_PHOSPHATASE_1"/>
    <property type="match status" value="1"/>
</dbReference>